<evidence type="ECO:0000256" key="1">
    <source>
        <dbReference type="ARBA" id="ARBA00022723"/>
    </source>
</evidence>
<dbReference type="Pfam" id="PF07714">
    <property type="entry name" value="PK_Tyr_Ser-Thr"/>
    <property type="match status" value="1"/>
</dbReference>
<dbReference type="CDD" id="cd20812">
    <property type="entry name" value="C1_KSR"/>
    <property type="match status" value="1"/>
</dbReference>
<keyword evidence="1" id="KW-0479">Metal-binding</keyword>
<dbReference type="InterPro" id="IPR002219">
    <property type="entry name" value="PKC_DAG/PE"/>
</dbReference>
<dbReference type="Proteomes" id="UP000694845">
    <property type="component" value="Unplaced"/>
</dbReference>
<evidence type="ECO:0000313" key="5">
    <source>
        <dbReference type="Proteomes" id="UP000694845"/>
    </source>
</evidence>
<dbReference type="InterPro" id="IPR000719">
    <property type="entry name" value="Prot_kinase_dom"/>
</dbReference>
<dbReference type="OrthoDB" id="774951at2759"/>
<dbReference type="KEGG" id="aplc:110987422"/>
<dbReference type="GO" id="GO:0004674">
    <property type="term" value="F:protein serine/threonine kinase activity"/>
    <property type="evidence" value="ECO:0007669"/>
    <property type="project" value="TreeGrafter"/>
</dbReference>
<organism evidence="5 6">
    <name type="scientific">Acanthaster planci</name>
    <name type="common">Crown-of-thorns starfish</name>
    <dbReference type="NCBI Taxonomy" id="133434"/>
    <lineage>
        <taxon>Eukaryota</taxon>
        <taxon>Metazoa</taxon>
        <taxon>Echinodermata</taxon>
        <taxon>Eleutherozoa</taxon>
        <taxon>Asterozoa</taxon>
        <taxon>Asteroidea</taxon>
        <taxon>Valvatacea</taxon>
        <taxon>Valvatida</taxon>
        <taxon>Acanthasteridae</taxon>
        <taxon>Acanthaster</taxon>
    </lineage>
</organism>
<sequence>MLPEDRLTLQITDITTIMDILTRNTKNIIVRAKHCYSRKIVTNKRCDYCNKSMFLFALRCKDCRFKCHRKCAQNASPRCVLNLPGHKFRASSKPRQQSRPKNRAVQLARQAEPPYERLIYTPSFTPSRHREGLSLLKQCQCPTSCGLDATDIRRASDCDACKRLQASPPDSPKYTIGVRTRYSLLPPYQDFPGKPDMKQDCGTARQQLEDLSDPSKTDYHGDPVISTPKRPLIKTQWVQEGTWSNVSSMSCGYYSSNSECSSEVFQAQEEDSACLCSSGYGQTTVELSRTERHRKWSRGERSKTVDATVTRKRDTDMGKSLIATWPPHGHSNIKAGASPESLDDAHRMCDSLAASKHVGVVDHDIREAVKEWWIPNSDLKYGMCLRAGRNGSTYRGNWHGEVLIHTRRHVEDVDAFLEEVSVLSMIRHENIALFMGACIDPPNLAIVTCVQKGPSLFQHLHIKQSKSPMHSRIHIARQIAQGMGYLHARGIVVGDLNTKAIFLESKVKLCLTGYDTTDGMCDREDYATVPQGHLTYIAPEILRTMRVQPPYVIEAEPHTIESDVYAFGTVLYELLTSQWPFASTFACTDSVIYRVCNGKRASLAGVKCVPSVKSLVEDCWSHEPTLRPTFQEIVEELNQNAALVNMKHSLSEPDLLNRVGRPW</sequence>
<gene>
    <name evidence="6" type="primary">LOC110987422</name>
</gene>
<dbReference type="SMART" id="SM00109">
    <property type="entry name" value="C1"/>
    <property type="match status" value="1"/>
</dbReference>
<dbReference type="PROSITE" id="PS00479">
    <property type="entry name" value="ZF_DAG_PE_1"/>
    <property type="match status" value="1"/>
</dbReference>
<dbReference type="PANTHER" id="PTHR44329">
    <property type="entry name" value="SERINE/THREONINE-PROTEIN KINASE TNNI3K-RELATED"/>
    <property type="match status" value="1"/>
</dbReference>
<keyword evidence="2" id="KW-0862">Zinc</keyword>
<dbReference type="InterPro" id="IPR011009">
    <property type="entry name" value="Kinase-like_dom_sf"/>
</dbReference>
<proteinExistence type="predicted"/>
<accession>A0A8B7ZLB0</accession>
<feature type="domain" description="Phorbol-ester/DAG-type" evidence="4">
    <location>
        <begin position="33"/>
        <end position="79"/>
    </location>
</feature>
<dbReference type="GeneID" id="110987422"/>
<dbReference type="Gene3D" id="3.30.200.20">
    <property type="entry name" value="Phosphorylase Kinase, domain 1"/>
    <property type="match status" value="1"/>
</dbReference>
<evidence type="ECO:0000313" key="6">
    <source>
        <dbReference type="RefSeq" id="XP_022105837.1"/>
    </source>
</evidence>
<feature type="domain" description="Protein kinase" evidence="3">
    <location>
        <begin position="379"/>
        <end position="643"/>
    </location>
</feature>
<dbReference type="RefSeq" id="XP_022105837.1">
    <property type="nucleotide sequence ID" value="XM_022250145.1"/>
</dbReference>
<reference evidence="6" key="1">
    <citation type="submission" date="2025-08" db="UniProtKB">
        <authorList>
            <consortium name="RefSeq"/>
        </authorList>
    </citation>
    <scope>IDENTIFICATION</scope>
</reference>
<dbReference type="GO" id="GO:0005524">
    <property type="term" value="F:ATP binding"/>
    <property type="evidence" value="ECO:0007669"/>
    <property type="project" value="InterPro"/>
</dbReference>
<dbReference type="PROSITE" id="PS50011">
    <property type="entry name" value="PROTEIN_KINASE_DOM"/>
    <property type="match status" value="1"/>
</dbReference>
<dbReference type="InterPro" id="IPR001245">
    <property type="entry name" value="Ser-Thr/Tyr_kinase_cat_dom"/>
</dbReference>
<evidence type="ECO:0000256" key="2">
    <source>
        <dbReference type="ARBA" id="ARBA00022833"/>
    </source>
</evidence>
<protein>
    <submittedName>
        <fullName evidence="6">Kinase suppressor of Ras 1-like isoform X1</fullName>
    </submittedName>
</protein>
<dbReference type="Gene3D" id="1.10.510.10">
    <property type="entry name" value="Transferase(Phosphotransferase) domain 1"/>
    <property type="match status" value="1"/>
</dbReference>
<name>A0A8B7ZLB0_ACAPL</name>
<keyword evidence="5" id="KW-1185">Reference proteome</keyword>
<dbReference type="InterPro" id="IPR051681">
    <property type="entry name" value="Ser/Thr_Kinases-Pseudokinases"/>
</dbReference>
<dbReference type="GO" id="GO:0046872">
    <property type="term" value="F:metal ion binding"/>
    <property type="evidence" value="ECO:0007669"/>
    <property type="project" value="UniProtKB-KW"/>
</dbReference>
<dbReference type="InterPro" id="IPR046349">
    <property type="entry name" value="C1-like_sf"/>
</dbReference>
<dbReference type="PROSITE" id="PS50081">
    <property type="entry name" value="ZF_DAG_PE_2"/>
    <property type="match status" value="1"/>
</dbReference>
<dbReference type="Gene3D" id="3.30.60.20">
    <property type="match status" value="1"/>
</dbReference>
<evidence type="ECO:0000259" key="4">
    <source>
        <dbReference type="PROSITE" id="PS50081"/>
    </source>
</evidence>
<dbReference type="SUPFAM" id="SSF57889">
    <property type="entry name" value="Cysteine-rich domain"/>
    <property type="match status" value="1"/>
</dbReference>
<dbReference type="AlphaFoldDB" id="A0A8B7ZLB0"/>
<dbReference type="SUPFAM" id="SSF56112">
    <property type="entry name" value="Protein kinase-like (PK-like)"/>
    <property type="match status" value="1"/>
</dbReference>
<evidence type="ECO:0000259" key="3">
    <source>
        <dbReference type="PROSITE" id="PS50011"/>
    </source>
</evidence>
<dbReference type="PANTHER" id="PTHR44329:SF253">
    <property type="entry name" value="KINASE SUPPRESSOR OF RAS 2"/>
    <property type="match status" value="1"/>
</dbReference>